<comment type="caution">
    <text evidence="8">The sequence shown here is derived from an EMBL/GenBank/DDBJ whole genome shotgun (WGS) entry which is preliminary data.</text>
</comment>
<reference evidence="8 9" key="1">
    <citation type="submission" date="2020-03" db="EMBL/GenBank/DDBJ databases">
        <authorList>
            <person name="Wang L."/>
            <person name="He N."/>
            <person name="Li Y."/>
            <person name="Fang Y."/>
            <person name="Zhang F."/>
        </authorList>
    </citation>
    <scope>NUCLEOTIDE SEQUENCE [LARGE SCALE GENOMIC DNA]</scope>
    <source>
        <strain evidence="9">hsmgli-8</strain>
    </source>
</reference>
<feature type="transmembrane region" description="Helical" evidence="6">
    <location>
        <begin position="73"/>
        <end position="91"/>
    </location>
</feature>
<dbReference type="RefSeq" id="WP_168085235.1">
    <property type="nucleotide sequence ID" value="NZ_JAAVJI010000012.1"/>
</dbReference>
<feature type="transmembrane region" description="Helical" evidence="6">
    <location>
        <begin position="328"/>
        <end position="350"/>
    </location>
</feature>
<dbReference type="EMBL" id="JAAVJI010000012">
    <property type="protein sequence ID" value="NJP02655.1"/>
    <property type="molecule type" value="Genomic_DNA"/>
</dbReference>
<dbReference type="Pfam" id="PF07690">
    <property type="entry name" value="MFS_1"/>
    <property type="match status" value="1"/>
</dbReference>
<evidence type="ECO:0000256" key="6">
    <source>
        <dbReference type="SAM" id="Phobius"/>
    </source>
</evidence>
<dbReference type="InterPro" id="IPR036259">
    <property type="entry name" value="MFS_trans_sf"/>
</dbReference>
<keyword evidence="9" id="KW-1185">Reference proteome</keyword>
<dbReference type="PROSITE" id="PS50850">
    <property type="entry name" value="MFS"/>
    <property type="match status" value="1"/>
</dbReference>
<proteinExistence type="predicted"/>
<dbReference type="SUPFAM" id="SSF103473">
    <property type="entry name" value="MFS general substrate transporter"/>
    <property type="match status" value="1"/>
</dbReference>
<dbReference type="InterPro" id="IPR050189">
    <property type="entry name" value="MFS_Efflux_Transporters"/>
</dbReference>
<feature type="transmembrane region" description="Helical" evidence="6">
    <location>
        <begin position="201"/>
        <end position="227"/>
    </location>
</feature>
<keyword evidence="2" id="KW-1003">Cell membrane</keyword>
<evidence type="ECO:0000256" key="3">
    <source>
        <dbReference type="ARBA" id="ARBA00022692"/>
    </source>
</evidence>
<protein>
    <submittedName>
        <fullName evidence="8">Multidrug effflux MFS transporter</fullName>
    </submittedName>
</protein>
<feature type="transmembrane region" description="Helical" evidence="6">
    <location>
        <begin position="40"/>
        <end position="61"/>
    </location>
</feature>
<evidence type="ECO:0000256" key="1">
    <source>
        <dbReference type="ARBA" id="ARBA00004651"/>
    </source>
</evidence>
<evidence type="ECO:0000313" key="8">
    <source>
        <dbReference type="EMBL" id="NJP02655.1"/>
    </source>
</evidence>
<feature type="transmembrane region" description="Helical" evidence="6">
    <location>
        <begin position="239"/>
        <end position="258"/>
    </location>
</feature>
<feature type="transmembrane region" description="Helical" evidence="6">
    <location>
        <begin position="134"/>
        <end position="152"/>
    </location>
</feature>
<feature type="transmembrane region" description="Helical" evidence="6">
    <location>
        <begin position="158"/>
        <end position="180"/>
    </location>
</feature>
<evidence type="ECO:0000256" key="2">
    <source>
        <dbReference type="ARBA" id="ARBA00022475"/>
    </source>
</evidence>
<feature type="transmembrane region" description="Helical" evidence="6">
    <location>
        <begin position="270"/>
        <end position="289"/>
    </location>
</feature>
<gene>
    <name evidence="8" type="ORF">HBH25_17540</name>
</gene>
<name>A0ABX0YGV0_9PSED</name>
<dbReference type="Proteomes" id="UP000746535">
    <property type="component" value="Unassembled WGS sequence"/>
</dbReference>
<keyword evidence="5 6" id="KW-0472">Membrane</keyword>
<keyword evidence="4 6" id="KW-1133">Transmembrane helix</keyword>
<comment type="subcellular location">
    <subcellularLocation>
        <location evidence="1">Cell membrane</location>
        <topology evidence="1">Multi-pass membrane protein</topology>
    </subcellularLocation>
</comment>
<dbReference type="InterPro" id="IPR011701">
    <property type="entry name" value="MFS"/>
</dbReference>
<feature type="transmembrane region" description="Helical" evidence="6">
    <location>
        <begin position="295"/>
        <end position="316"/>
    </location>
</feature>
<evidence type="ECO:0000256" key="4">
    <source>
        <dbReference type="ARBA" id="ARBA00022989"/>
    </source>
</evidence>
<keyword evidence="3 6" id="KW-0812">Transmembrane</keyword>
<dbReference type="Gene3D" id="1.20.1720.10">
    <property type="entry name" value="Multidrug resistance protein D"/>
    <property type="match status" value="1"/>
</dbReference>
<evidence type="ECO:0000256" key="5">
    <source>
        <dbReference type="ARBA" id="ARBA00023136"/>
    </source>
</evidence>
<sequence length="398" mass="41481">MTVVKPVTVLLVCMTLLGVFPIDVILPSIPTLATRFNSTAQSITSSIGLLTVLVALAQLIIGPASDRYSRKRLFIVCLALAIVGAIGATLADGIASFHTWRAVQALGCGGFVLAHALVQDLFDARQRTRQRIWLGTAGGVFISVSPLLGVFLEQRWGWQGSFWAFALIGSCTLALAAWVLPNRNRPSTTASSDQPSSACKVRFACASGLAMLAFTCHFSFVVLSPVIFLETLGTRPGTYGLIMLGYGGAYLLGGMLALHVAKRSAELPQVRIGLSLIGLAGMSMALSYACLGMTTLSVLAGASLMTLGVTLMRPAAVTTAMNALPGRAGTAAAGLNTLTYLGGGAITFLLGQYAALAYWTLPAVLVALAIVGAALCHVLATREGVRRAAVKVPAPESQ</sequence>
<dbReference type="PANTHER" id="PTHR43124:SF3">
    <property type="entry name" value="CHLORAMPHENICOL EFFLUX PUMP RV0191"/>
    <property type="match status" value="1"/>
</dbReference>
<evidence type="ECO:0000313" key="9">
    <source>
        <dbReference type="Proteomes" id="UP000746535"/>
    </source>
</evidence>
<feature type="transmembrane region" description="Helical" evidence="6">
    <location>
        <begin position="356"/>
        <end position="380"/>
    </location>
</feature>
<dbReference type="InterPro" id="IPR020846">
    <property type="entry name" value="MFS_dom"/>
</dbReference>
<accession>A0ABX0YGV0</accession>
<feature type="domain" description="Major facilitator superfamily (MFS) profile" evidence="7">
    <location>
        <begin position="7"/>
        <end position="384"/>
    </location>
</feature>
<dbReference type="PANTHER" id="PTHR43124">
    <property type="entry name" value="PURINE EFFLUX PUMP PBUE"/>
    <property type="match status" value="1"/>
</dbReference>
<evidence type="ECO:0000259" key="7">
    <source>
        <dbReference type="PROSITE" id="PS50850"/>
    </source>
</evidence>
<feature type="transmembrane region" description="Helical" evidence="6">
    <location>
        <begin position="103"/>
        <end position="122"/>
    </location>
</feature>
<organism evidence="8 9">
    <name type="scientific">Pseudomonas quercus</name>
    <dbReference type="NCBI Taxonomy" id="2722792"/>
    <lineage>
        <taxon>Bacteria</taxon>
        <taxon>Pseudomonadati</taxon>
        <taxon>Pseudomonadota</taxon>
        <taxon>Gammaproteobacteria</taxon>
        <taxon>Pseudomonadales</taxon>
        <taxon>Pseudomonadaceae</taxon>
        <taxon>Pseudomonas</taxon>
    </lineage>
</organism>